<dbReference type="InterPro" id="IPR054732">
    <property type="entry name" value="NCAB2"/>
</dbReference>
<dbReference type="SUPFAM" id="SSF52540">
    <property type="entry name" value="P-loop containing nucleoside triphosphate hydrolases"/>
    <property type="match status" value="1"/>
</dbReference>
<feature type="domain" description="NACHT C-terminal Alpha/Beta 2" evidence="2">
    <location>
        <begin position="1385"/>
        <end position="1463"/>
    </location>
</feature>
<evidence type="ECO:0000313" key="3">
    <source>
        <dbReference type="EMBL" id="MFC5583357.1"/>
    </source>
</evidence>
<dbReference type="Pfam" id="PF22726">
    <property type="entry name" value="NCAB2"/>
    <property type="match status" value="1"/>
</dbReference>
<reference evidence="4" key="1">
    <citation type="journal article" date="2019" name="Int. J. Syst. Evol. Microbiol.">
        <title>The Global Catalogue of Microorganisms (GCM) 10K type strain sequencing project: providing services to taxonomists for standard genome sequencing and annotation.</title>
        <authorList>
            <consortium name="The Broad Institute Genomics Platform"/>
            <consortium name="The Broad Institute Genome Sequencing Center for Infectious Disease"/>
            <person name="Wu L."/>
            <person name="Ma J."/>
        </authorList>
    </citation>
    <scope>NUCLEOTIDE SEQUENCE [LARGE SCALE GENOMIC DNA]</scope>
    <source>
        <strain evidence="4">CGMCC 1.13587</strain>
    </source>
</reference>
<evidence type="ECO:0000259" key="2">
    <source>
        <dbReference type="Pfam" id="PF22726"/>
    </source>
</evidence>
<gene>
    <name evidence="3" type="ORF">ACFPPB_19780</name>
</gene>
<dbReference type="InterPro" id="IPR027417">
    <property type="entry name" value="P-loop_NTPase"/>
</dbReference>
<dbReference type="Gene3D" id="3.40.50.300">
    <property type="entry name" value="P-loop containing nucleotide triphosphate hydrolases"/>
    <property type="match status" value="1"/>
</dbReference>
<evidence type="ECO:0000256" key="1">
    <source>
        <dbReference type="SAM" id="MobiDB-lite"/>
    </source>
</evidence>
<name>A0ABW0T2N3_9GAMM</name>
<feature type="compositionally biased region" description="Polar residues" evidence="1">
    <location>
        <begin position="1"/>
        <end position="10"/>
    </location>
</feature>
<feature type="region of interest" description="Disordered" evidence="1">
    <location>
        <begin position="1"/>
        <end position="37"/>
    </location>
</feature>
<protein>
    <submittedName>
        <fullName evidence="3">NACHT domain-containing protein</fullName>
    </submittedName>
</protein>
<proteinExistence type="predicted"/>
<keyword evidence="4" id="KW-1185">Reference proteome</keyword>
<dbReference type="RefSeq" id="WP_377330297.1">
    <property type="nucleotide sequence ID" value="NZ_JBHSNG010000047.1"/>
</dbReference>
<comment type="caution">
    <text evidence="3">The sequence shown here is derived from an EMBL/GenBank/DDBJ whole genome shotgun (WGS) entry which is preliminary data.</text>
</comment>
<evidence type="ECO:0000313" key="4">
    <source>
        <dbReference type="Proteomes" id="UP001596111"/>
    </source>
</evidence>
<dbReference type="Proteomes" id="UP001596111">
    <property type="component" value="Unassembled WGS sequence"/>
</dbReference>
<accession>A0ABW0T2N3</accession>
<dbReference type="EMBL" id="JBHSNG010000047">
    <property type="protein sequence ID" value="MFC5583357.1"/>
    <property type="molecule type" value="Genomic_DNA"/>
</dbReference>
<organism evidence="3 4">
    <name type="scientific">Rhodanobacter terrae</name>
    <dbReference type="NCBI Taxonomy" id="418647"/>
    <lineage>
        <taxon>Bacteria</taxon>
        <taxon>Pseudomonadati</taxon>
        <taxon>Pseudomonadota</taxon>
        <taxon>Gammaproteobacteria</taxon>
        <taxon>Lysobacterales</taxon>
        <taxon>Rhodanobacteraceae</taxon>
        <taxon>Rhodanobacter</taxon>
    </lineage>
</organism>
<sequence length="1469" mass="161247">MRDDFSQPTKNLLAKQAGHRCAHPSCGKPTSGADESGTGAINIGVAAHITAASAGGPRYDPALTSEQRKDASNGIWLCQDHAHAIDADDSGFSAEILRTWKRQAEARSFHALMAGMAGGAPGRGFLLDPGDGIDIRHRFNLAVDEDLIALKAGLLAAAREDAATFRRTRYWPEHAIELKLRLKGDADTVSFSVRDLAATTEAFNEIVILSPPGTGKTTTLLQLVEAIIDKRGAAASFIPLDDWSAQPRSLFESILDRQAFRPYSQDHLRLLAHTGELTLVLDGWNQLDGASRRRARNELEDLRRDYPKLGIVISSRNLSVAVPFATTVMVIEPLDNAQQRQVANALRGADGETLLEEAHAIPGLRELVSVPLFLNVILRLSPGSRLPTTKEGVLAAFVEQHNQIANRTEVLRNATLGHEREILVDLATESTRTANTSLPDNKARASVHATQCRLTDEGQISAYSAPQPMTVLDALIAEHLLVRSSGEPAGYSFQHQQFQEWYASFAVEHAMRNMAAGDATAADHLAIEFLDVRPWEESILFACERMASSTSVDMDAVSATIVRCLSIDPMLAAEIVYRAPAVWRRVEHEVTKFLQRWHQPGKVDRAIGFIVNSGRPEFAGLLWPLLADSGHRNHLDVPRSGRRFPPSLLPDIGTRLATLEESTRAELLGELADHGGMEGALTAASLAQTDSSVHVKKEVVESLYFRGADQQAARVLQNGPPELWQELASRHPLTGIHNIAVATRMAVERRAAFERMQNPGHRLHFLLNGGVDGIDTEQEVFTLLADPALEVHASAADHALYQAYERYPSVVASALVRRIKQGLEIPFRAHLLVQEQHIVTDEEPISGMINDAALDENARRNAASIAGPVSIGRLIDAQLVLDARAASDPTARRPLAEQQRFLEGLVITAPYSSLVAAVLARADTTDPRRIALFANLLASHREQDSAIRPPAILQDAQKSQLVDTLLRWVPTMVDAFNSTRAQLAELARAIGSVGDARLAEPLDLLLSEDLRRWNISRAAFAASDYRDQTSDARHSWTNWYQRAFIAIGTEQTERLLIQYLPHPSFGVEAASALMQLWEQRHPVTTPSSFPRTFLREMTVRRGRLLRDQQPAPVALSILDVVASLVESSADSEQQHAIRLATAAFRMPCGDISALVRRLIELPAPLNLRQDLYIALALSGERLQADAIQTCIRTLFAESVAKPWVLGDNYSAFFRWVELLAFSERPAAMLDEVASLDQPHLKQPYQLRGLLASLGASAEPEVEDVLLQFAALIPGLAQEHEWIAALRTRGTESSGRALLRLLQEGIFDGSGRTDTEVLGAYLAQLAKNVPGFRTEMVGLLDRLGRELSASVIERALLMLSDMESILSLVHYYARTGQSGNGLYMSIKEVAVDERISAQFSGALVLFPVPADELRRRLFSLALTQTSEAGVARQCLALIDVIRDDYGYPESEARHPDIRSGQPWPLLAPAA</sequence>